<gene>
    <name evidence="1" type="ORF">Pcinc_042218</name>
</gene>
<organism evidence="1 2">
    <name type="scientific">Petrolisthes cinctipes</name>
    <name type="common">Flat porcelain crab</name>
    <dbReference type="NCBI Taxonomy" id="88211"/>
    <lineage>
        <taxon>Eukaryota</taxon>
        <taxon>Metazoa</taxon>
        <taxon>Ecdysozoa</taxon>
        <taxon>Arthropoda</taxon>
        <taxon>Crustacea</taxon>
        <taxon>Multicrustacea</taxon>
        <taxon>Malacostraca</taxon>
        <taxon>Eumalacostraca</taxon>
        <taxon>Eucarida</taxon>
        <taxon>Decapoda</taxon>
        <taxon>Pleocyemata</taxon>
        <taxon>Anomura</taxon>
        <taxon>Galatheoidea</taxon>
        <taxon>Porcellanidae</taxon>
        <taxon>Petrolisthes</taxon>
    </lineage>
</organism>
<dbReference type="InterPro" id="IPR004908">
    <property type="entry name" value="ATPase_V1-cplx_hsu"/>
</dbReference>
<comment type="caution">
    <text evidence="1">The sequence shown here is derived from an EMBL/GenBank/DDBJ whole genome shotgun (WGS) entry which is preliminary data.</text>
</comment>
<dbReference type="SUPFAM" id="SSF48371">
    <property type="entry name" value="ARM repeat"/>
    <property type="match status" value="1"/>
</dbReference>
<dbReference type="GO" id="GO:0000221">
    <property type="term" value="C:vacuolar proton-transporting V-type ATPase, V1 domain"/>
    <property type="evidence" value="ECO:0007669"/>
    <property type="project" value="InterPro"/>
</dbReference>
<dbReference type="GO" id="GO:0005765">
    <property type="term" value="C:lysosomal membrane"/>
    <property type="evidence" value="ECO:0007669"/>
    <property type="project" value="TreeGrafter"/>
</dbReference>
<accession>A0AAE1BHW3</accession>
<dbReference type="Gene3D" id="1.25.10.10">
    <property type="entry name" value="Leucine-rich Repeat Variant"/>
    <property type="match status" value="1"/>
</dbReference>
<evidence type="ECO:0000313" key="1">
    <source>
        <dbReference type="EMBL" id="KAK3851107.1"/>
    </source>
</evidence>
<dbReference type="GO" id="GO:0046961">
    <property type="term" value="F:proton-transporting ATPase activity, rotational mechanism"/>
    <property type="evidence" value="ECO:0007669"/>
    <property type="project" value="InterPro"/>
</dbReference>
<dbReference type="PANTHER" id="PTHR10698">
    <property type="entry name" value="V-TYPE PROTON ATPASE SUBUNIT H"/>
    <property type="match status" value="1"/>
</dbReference>
<evidence type="ECO:0000313" key="2">
    <source>
        <dbReference type="Proteomes" id="UP001286313"/>
    </source>
</evidence>
<proteinExistence type="predicted"/>
<dbReference type="AlphaFoldDB" id="A0AAE1BHW3"/>
<keyword evidence="2" id="KW-1185">Reference proteome</keyword>
<protein>
    <submittedName>
        <fullName evidence="1">Uncharacterized protein</fullName>
    </submittedName>
</protein>
<dbReference type="PANTHER" id="PTHR10698:SF0">
    <property type="entry name" value="V-TYPE PROTON ATPASE SUBUNIT H"/>
    <property type="match status" value="1"/>
</dbReference>
<dbReference type="EMBL" id="JAWQEG010008046">
    <property type="protein sequence ID" value="KAK3851107.1"/>
    <property type="molecule type" value="Genomic_DNA"/>
</dbReference>
<dbReference type="Proteomes" id="UP001286313">
    <property type="component" value="Unassembled WGS sequence"/>
</dbReference>
<dbReference type="InterPro" id="IPR016024">
    <property type="entry name" value="ARM-type_fold"/>
</dbReference>
<reference evidence="1" key="1">
    <citation type="submission" date="2023-10" db="EMBL/GenBank/DDBJ databases">
        <title>Genome assemblies of two species of porcelain crab, Petrolisthes cinctipes and Petrolisthes manimaculis (Anomura: Porcellanidae).</title>
        <authorList>
            <person name="Angst P."/>
        </authorList>
    </citation>
    <scope>NUCLEOTIDE SEQUENCE</scope>
    <source>
        <strain evidence="1">PB745_01</strain>
        <tissue evidence="1">Gill</tissue>
    </source>
</reference>
<sequence length="128" mass="14808">MISQEDYDVITGVEAGGNARQTLLHNQRYQVARTFMNLLGHISKDQTIQYILILVDDTLSEDKSRVEMLKEYTNYHHENIWRLLFSLLAHSDIFITFISACIIAKLACWSVNPLEGSDLTLYLTWLKD</sequence>
<name>A0AAE1BHW3_PETCI</name>
<dbReference type="Pfam" id="PF03224">
    <property type="entry name" value="V-ATPase_H_N"/>
    <property type="match status" value="1"/>
</dbReference>
<dbReference type="InterPro" id="IPR011989">
    <property type="entry name" value="ARM-like"/>
</dbReference>